<dbReference type="CDD" id="cd11063">
    <property type="entry name" value="CYP52"/>
    <property type="match status" value="1"/>
</dbReference>
<dbReference type="InterPro" id="IPR017972">
    <property type="entry name" value="Cyt_P450_CS"/>
</dbReference>
<reference evidence="10 11" key="1">
    <citation type="submission" date="2023-10" db="EMBL/GenBank/DDBJ databases">
        <title>Draft genome sequence of Xylaria bambusicola isolate GMP-LS, the root and basal stem rot pathogen of sugarcane in Indonesia.</title>
        <authorList>
            <person name="Selvaraj P."/>
            <person name="Muralishankar V."/>
            <person name="Muruganantham S."/>
            <person name="Sp S."/>
            <person name="Haryani S."/>
            <person name="Lau K.J.X."/>
            <person name="Naqvi N.I."/>
        </authorList>
    </citation>
    <scope>NUCLEOTIDE SEQUENCE [LARGE SCALE GENOMIC DNA]</scope>
    <source>
        <strain evidence="10">GMP-LS</strain>
    </source>
</reference>
<dbReference type="PROSITE" id="PS00086">
    <property type="entry name" value="CYTOCHROME_P450"/>
    <property type="match status" value="1"/>
</dbReference>
<dbReference type="AlphaFoldDB" id="A0AAN7UYF6"/>
<dbReference type="PRINTS" id="PR00465">
    <property type="entry name" value="EP450IV"/>
</dbReference>
<dbReference type="InterPro" id="IPR001128">
    <property type="entry name" value="Cyt_P450"/>
</dbReference>
<keyword evidence="5 7" id="KW-0408">Iron</keyword>
<keyword evidence="9" id="KW-0812">Transmembrane</keyword>
<dbReference type="GO" id="GO:0004497">
    <property type="term" value="F:monooxygenase activity"/>
    <property type="evidence" value="ECO:0007669"/>
    <property type="project" value="UniProtKB-KW"/>
</dbReference>
<keyword evidence="6 8" id="KW-0503">Monooxygenase</keyword>
<feature type="transmembrane region" description="Helical" evidence="9">
    <location>
        <begin position="21"/>
        <end position="43"/>
    </location>
</feature>
<evidence type="ECO:0000256" key="7">
    <source>
        <dbReference type="PIRSR" id="PIRSR602403-1"/>
    </source>
</evidence>
<dbReference type="InterPro" id="IPR036396">
    <property type="entry name" value="Cyt_P450_sf"/>
</dbReference>
<evidence type="ECO:0008006" key="12">
    <source>
        <dbReference type="Google" id="ProtNLM"/>
    </source>
</evidence>
<evidence type="ECO:0000256" key="1">
    <source>
        <dbReference type="ARBA" id="ARBA00001971"/>
    </source>
</evidence>
<dbReference type="PANTHER" id="PTHR24287:SF17">
    <property type="entry name" value="P450, PUTATIVE (EUROFUNG)-RELATED"/>
    <property type="match status" value="1"/>
</dbReference>
<keyword evidence="4 8" id="KW-0560">Oxidoreductase</keyword>
<keyword evidence="7 8" id="KW-0349">Heme</keyword>
<evidence type="ECO:0000256" key="6">
    <source>
        <dbReference type="ARBA" id="ARBA00023033"/>
    </source>
</evidence>
<proteinExistence type="inferred from homology"/>
<dbReference type="PANTHER" id="PTHR24287">
    <property type="entry name" value="P450, PUTATIVE (EUROFUNG)-RELATED"/>
    <property type="match status" value="1"/>
</dbReference>
<evidence type="ECO:0000256" key="9">
    <source>
        <dbReference type="SAM" id="Phobius"/>
    </source>
</evidence>
<dbReference type="Pfam" id="PF00067">
    <property type="entry name" value="p450"/>
    <property type="match status" value="1"/>
</dbReference>
<sequence>MLLHPKAGRNAVESLSRAAHIWYYAASLVIVVLVARHVVHVVFQGQHTRPLEITFFAVLAAYVHGPLRTDHEYYAAAARRGLQTARALKDNVMLQTRRETLEYTGNTFVHGIFPRWMSCITTDEPENVKAVLSSRFEDWALPEMRIKSFLPVLGKHSIFTTNGAEWQHSRAILRPAFVRDQISDLACIDRHVNKLIAHIRASITATPVIDLQALFSMMTTDSISDFMLGQSTDLLGGDAPQDSYTFGRYFDESMQKIAWRARLGWLTMLRADPELDEYSAFMRAFVKRFVSDVRDKSGMKNVDTRKYVFLDELLKSGESDEVICDHLLSIFTAGRDTQTSVLSYLFFELSRRPDIVATIRAEIKELGREDPTWEDLRNMKYLNWVLKEALRLNPPVASNQREAVRDTVLPVGGGADGKAPVFVKKGTNLRYLPWVMHRRKDIFGDDADEFRPERWEDLRVTFEYLPFNAGPRICIGQQFALTQMALITFRLLQAFKTIERRDDRPPIQKLGVNLSMLYGCLVSLTPA</sequence>
<evidence type="ECO:0000256" key="5">
    <source>
        <dbReference type="ARBA" id="ARBA00023004"/>
    </source>
</evidence>
<keyword evidence="11" id="KW-1185">Reference proteome</keyword>
<dbReference type="SUPFAM" id="SSF48264">
    <property type="entry name" value="Cytochrome P450"/>
    <property type="match status" value="1"/>
</dbReference>
<dbReference type="GO" id="GO:0020037">
    <property type="term" value="F:heme binding"/>
    <property type="evidence" value="ECO:0007669"/>
    <property type="project" value="InterPro"/>
</dbReference>
<evidence type="ECO:0000256" key="3">
    <source>
        <dbReference type="ARBA" id="ARBA00022723"/>
    </source>
</evidence>
<dbReference type="Proteomes" id="UP001305414">
    <property type="component" value="Unassembled WGS sequence"/>
</dbReference>
<evidence type="ECO:0000256" key="4">
    <source>
        <dbReference type="ARBA" id="ARBA00023002"/>
    </source>
</evidence>
<dbReference type="GO" id="GO:0016705">
    <property type="term" value="F:oxidoreductase activity, acting on paired donors, with incorporation or reduction of molecular oxygen"/>
    <property type="evidence" value="ECO:0007669"/>
    <property type="project" value="InterPro"/>
</dbReference>
<keyword evidence="9" id="KW-0472">Membrane</keyword>
<evidence type="ECO:0000313" key="10">
    <source>
        <dbReference type="EMBL" id="KAK5635913.1"/>
    </source>
</evidence>
<evidence type="ECO:0000313" key="11">
    <source>
        <dbReference type="Proteomes" id="UP001305414"/>
    </source>
</evidence>
<evidence type="ECO:0000256" key="2">
    <source>
        <dbReference type="ARBA" id="ARBA00010617"/>
    </source>
</evidence>
<protein>
    <recommendedName>
        <fullName evidence="12">Cytochrome P450</fullName>
    </recommendedName>
</protein>
<keyword evidence="3 7" id="KW-0479">Metal-binding</keyword>
<accession>A0AAN7UYF6</accession>
<keyword evidence="9" id="KW-1133">Transmembrane helix</keyword>
<feature type="binding site" description="axial binding residue" evidence="7">
    <location>
        <position position="474"/>
    </location>
    <ligand>
        <name>heme</name>
        <dbReference type="ChEBI" id="CHEBI:30413"/>
    </ligand>
    <ligandPart>
        <name>Fe</name>
        <dbReference type="ChEBI" id="CHEBI:18248"/>
    </ligandPart>
</feature>
<dbReference type="PRINTS" id="PR00385">
    <property type="entry name" value="P450"/>
</dbReference>
<comment type="caution">
    <text evidence="10">The sequence shown here is derived from an EMBL/GenBank/DDBJ whole genome shotgun (WGS) entry which is preliminary data.</text>
</comment>
<organism evidence="10 11">
    <name type="scientific">Xylaria bambusicola</name>
    <dbReference type="NCBI Taxonomy" id="326684"/>
    <lineage>
        <taxon>Eukaryota</taxon>
        <taxon>Fungi</taxon>
        <taxon>Dikarya</taxon>
        <taxon>Ascomycota</taxon>
        <taxon>Pezizomycotina</taxon>
        <taxon>Sordariomycetes</taxon>
        <taxon>Xylariomycetidae</taxon>
        <taxon>Xylariales</taxon>
        <taxon>Xylariaceae</taxon>
        <taxon>Xylaria</taxon>
    </lineage>
</organism>
<dbReference type="InterPro" id="IPR047146">
    <property type="entry name" value="Cyt_P450_E_CYP52_fungi"/>
</dbReference>
<gene>
    <name evidence="10" type="ORF">RRF57_011625</name>
</gene>
<comment type="similarity">
    <text evidence="2 8">Belongs to the cytochrome P450 family.</text>
</comment>
<dbReference type="GO" id="GO:0005506">
    <property type="term" value="F:iron ion binding"/>
    <property type="evidence" value="ECO:0007669"/>
    <property type="project" value="InterPro"/>
</dbReference>
<name>A0AAN7UYF6_9PEZI</name>
<evidence type="ECO:0000256" key="8">
    <source>
        <dbReference type="RuleBase" id="RU000461"/>
    </source>
</evidence>
<comment type="cofactor">
    <cofactor evidence="1 7">
        <name>heme</name>
        <dbReference type="ChEBI" id="CHEBI:30413"/>
    </cofactor>
</comment>
<dbReference type="Gene3D" id="1.10.630.10">
    <property type="entry name" value="Cytochrome P450"/>
    <property type="match status" value="1"/>
</dbReference>
<dbReference type="EMBL" id="JAWHQM010000059">
    <property type="protein sequence ID" value="KAK5635913.1"/>
    <property type="molecule type" value="Genomic_DNA"/>
</dbReference>
<dbReference type="InterPro" id="IPR002403">
    <property type="entry name" value="Cyt_P450_E_grp-IV"/>
</dbReference>